<dbReference type="PANTHER" id="PTHR30537:SF5">
    <property type="entry name" value="HTH-TYPE TRANSCRIPTIONAL ACTIVATOR TTDR-RELATED"/>
    <property type="match status" value="1"/>
</dbReference>
<sequence length="207" mass="22477">VNAPVSFGILHLAPLWGAFLAFHPDVELDVTLNDRVVDLLDEGCDVAIRIAQLADSTLVFRRLASTRLVLCASPEYLALHGMPTTLADLARHWVIGYSYAPQGDTLTMVAPDGPCSVRTQPKFHSNNGETSRAAALDHQGIVLQPDFLIGSDIAAGRLLRILPELEGEELGIYAVYPTRKHLSGKVRALVDFLAIAFAQPAWRAENG</sequence>
<dbReference type="RefSeq" id="WP_169248260.1">
    <property type="nucleotide sequence ID" value="NZ_SPMZ01000019.1"/>
</dbReference>
<dbReference type="PANTHER" id="PTHR30537">
    <property type="entry name" value="HTH-TYPE TRANSCRIPTIONAL REGULATOR"/>
    <property type="match status" value="1"/>
</dbReference>
<dbReference type="Pfam" id="PF03466">
    <property type="entry name" value="LysR_substrate"/>
    <property type="match status" value="1"/>
</dbReference>
<evidence type="ECO:0000313" key="4">
    <source>
        <dbReference type="Proteomes" id="UP000760480"/>
    </source>
</evidence>
<comment type="caution">
    <text evidence="3">The sequence shown here is derived from an EMBL/GenBank/DDBJ whole genome shotgun (WGS) entry which is preliminary data.</text>
</comment>
<organism evidence="3 4">
    <name type="scientific">Candidatus Competibacter phosphatis</name>
    <dbReference type="NCBI Taxonomy" id="221280"/>
    <lineage>
        <taxon>Bacteria</taxon>
        <taxon>Pseudomonadati</taxon>
        <taxon>Pseudomonadota</taxon>
        <taxon>Gammaproteobacteria</taxon>
        <taxon>Candidatus Competibacteraceae</taxon>
        <taxon>Candidatus Competibacter</taxon>
    </lineage>
</organism>
<feature type="non-terminal residue" evidence="3">
    <location>
        <position position="1"/>
    </location>
</feature>
<evidence type="ECO:0000259" key="2">
    <source>
        <dbReference type="Pfam" id="PF03466"/>
    </source>
</evidence>
<dbReference type="SUPFAM" id="SSF53850">
    <property type="entry name" value="Periplasmic binding protein-like II"/>
    <property type="match status" value="1"/>
</dbReference>
<reference evidence="3 4" key="1">
    <citation type="submission" date="2019-03" db="EMBL/GenBank/DDBJ databases">
        <title>Metabolic reconstructions from genomes of highly enriched 'Candidatus Accumulibacter' and 'Candidatus Competibacter' bioreactor populations.</title>
        <authorList>
            <person name="Annavajhala M.K."/>
            <person name="Welles L."/>
            <person name="Abbas B."/>
            <person name="Sorokin D."/>
            <person name="Park H."/>
            <person name="Van Loosdrecht M."/>
            <person name="Chandran K."/>
        </authorList>
    </citation>
    <scope>NUCLEOTIDE SEQUENCE [LARGE SCALE GENOMIC DNA]</scope>
    <source>
        <strain evidence="3 4">SBR_G</strain>
    </source>
</reference>
<dbReference type="Gene3D" id="3.40.190.290">
    <property type="match status" value="1"/>
</dbReference>
<evidence type="ECO:0000256" key="1">
    <source>
        <dbReference type="ARBA" id="ARBA00009437"/>
    </source>
</evidence>
<accession>A0ABX1TM09</accession>
<dbReference type="Proteomes" id="UP000760480">
    <property type="component" value="Unassembled WGS sequence"/>
</dbReference>
<dbReference type="InterPro" id="IPR005119">
    <property type="entry name" value="LysR_subst-bd"/>
</dbReference>
<comment type="similarity">
    <text evidence="1">Belongs to the LysR transcriptional regulatory family.</text>
</comment>
<feature type="domain" description="LysR substrate-binding" evidence="2">
    <location>
        <begin position="2"/>
        <end position="194"/>
    </location>
</feature>
<gene>
    <name evidence="3" type="ORF">E4P82_07105</name>
</gene>
<name>A0ABX1TM09_9GAMM</name>
<protein>
    <submittedName>
        <fullName evidence="3">LysR family transcriptional regulator</fullName>
    </submittedName>
</protein>
<proteinExistence type="inferred from homology"/>
<keyword evidence="4" id="KW-1185">Reference proteome</keyword>
<dbReference type="EMBL" id="SPMZ01000019">
    <property type="protein sequence ID" value="NMQ18996.1"/>
    <property type="molecule type" value="Genomic_DNA"/>
</dbReference>
<evidence type="ECO:0000313" key="3">
    <source>
        <dbReference type="EMBL" id="NMQ18996.1"/>
    </source>
</evidence>
<dbReference type="InterPro" id="IPR058163">
    <property type="entry name" value="LysR-type_TF_proteobact-type"/>
</dbReference>
<dbReference type="CDD" id="cd08422">
    <property type="entry name" value="PBP2_CrgA_like"/>
    <property type="match status" value="1"/>
</dbReference>